<comment type="similarity">
    <text evidence="5">Belongs to the BI1 family.</text>
</comment>
<keyword evidence="4 5" id="KW-0472">Membrane</keyword>
<dbReference type="Pfam" id="PF01027">
    <property type="entry name" value="Bax1-I"/>
    <property type="match status" value="1"/>
</dbReference>
<feature type="transmembrane region" description="Helical" evidence="5">
    <location>
        <begin position="234"/>
        <end position="256"/>
    </location>
</feature>
<dbReference type="EMBL" id="JACTAM010000002">
    <property type="protein sequence ID" value="KAI2667738.1"/>
    <property type="molecule type" value="Genomic_DNA"/>
</dbReference>
<gene>
    <name evidence="6" type="ORF">H4Q32_004303</name>
</gene>
<dbReference type="PANTHER" id="PTHR23291:SF94">
    <property type="entry name" value="PROTEIN LIFEGUARD 1 ISOFORM X2"/>
    <property type="match status" value="1"/>
</dbReference>
<organism evidence="6 7">
    <name type="scientific">Labeo rohita</name>
    <name type="common">Indian major carp</name>
    <name type="synonym">Cyprinus rohita</name>
    <dbReference type="NCBI Taxonomy" id="84645"/>
    <lineage>
        <taxon>Eukaryota</taxon>
        <taxon>Metazoa</taxon>
        <taxon>Chordata</taxon>
        <taxon>Craniata</taxon>
        <taxon>Vertebrata</taxon>
        <taxon>Euteleostomi</taxon>
        <taxon>Actinopterygii</taxon>
        <taxon>Neopterygii</taxon>
        <taxon>Teleostei</taxon>
        <taxon>Ostariophysi</taxon>
        <taxon>Cypriniformes</taxon>
        <taxon>Cyprinidae</taxon>
        <taxon>Labeoninae</taxon>
        <taxon>Labeonini</taxon>
        <taxon>Labeo</taxon>
    </lineage>
</organism>
<comment type="caution">
    <text evidence="5">Lacks conserved residue(s) required for the propagation of feature annotation.</text>
</comment>
<evidence type="ECO:0000313" key="7">
    <source>
        <dbReference type="Proteomes" id="UP000830375"/>
    </source>
</evidence>
<keyword evidence="7" id="KW-1185">Reference proteome</keyword>
<evidence type="ECO:0000256" key="5">
    <source>
        <dbReference type="RuleBase" id="RU004379"/>
    </source>
</evidence>
<evidence type="ECO:0000256" key="3">
    <source>
        <dbReference type="ARBA" id="ARBA00022989"/>
    </source>
</evidence>
<keyword evidence="2 5" id="KW-0812">Transmembrane</keyword>
<keyword evidence="3 5" id="KW-1133">Transmembrane helix</keyword>
<sequence>MTDVENQKPVTESVPSYGATAPMYAPPPYMPPPYPTGPVMNPQPVPVPVGFIPPNLPPEEVGITKTEEPGPDPAAVYPELIVSSFDDKIIRKAFIRKVFSVVTIQLLVTFTVVCVFTFSNTVKLAVQRNIWVYLSSYIIFVVVGTCLAVFSSFSRKHPWNLVGLTRLDFTICNGILLILAIDLLMFGFFSIFFYSTVLQIVYGCLGALLYALFLAVDCQLVMGRQKYSLDPEEYVFGALIIYLDIIMIFLYILMILGGGSKN</sequence>
<comment type="subcellular location">
    <subcellularLocation>
        <location evidence="1">Membrane</location>
        <topology evidence="1">Multi-pass membrane protein</topology>
    </subcellularLocation>
</comment>
<feature type="transmembrane region" description="Helical" evidence="5">
    <location>
        <begin position="130"/>
        <end position="150"/>
    </location>
</feature>
<evidence type="ECO:0000256" key="2">
    <source>
        <dbReference type="ARBA" id="ARBA00022692"/>
    </source>
</evidence>
<dbReference type="InterPro" id="IPR006214">
    <property type="entry name" value="Bax_inhibitor_1-related"/>
</dbReference>
<proteinExistence type="inferred from homology"/>
<comment type="caution">
    <text evidence="6">The sequence shown here is derived from an EMBL/GenBank/DDBJ whole genome shotgun (WGS) entry which is preliminary data.</text>
</comment>
<name>A0ABQ8N0T8_LABRO</name>
<evidence type="ECO:0000313" key="6">
    <source>
        <dbReference type="EMBL" id="KAI2667738.1"/>
    </source>
</evidence>
<dbReference type="PANTHER" id="PTHR23291">
    <property type="entry name" value="BAX INHIBITOR-RELATED"/>
    <property type="match status" value="1"/>
</dbReference>
<feature type="transmembrane region" description="Helical" evidence="5">
    <location>
        <begin position="98"/>
        <end position="118"/>
    </location>
</feature>
<reference evidence="6 7" key="1">
    <citation type="submission" date="2022-01" db="EMBL/GenBank/DDBJ databases">
        <title>A high-quality chromosome-level genome assembly of rohu carp, Labeo rohita.</title>
        <authorList>
            <person name="Arick M.A. II"/>
            <person name="Hsu C.-Y."/>
            <person name="Magbanua Z."/>
            <person name="Pechanova O."/>
            <person name="Grover C."/>
            <person name="Miller E."/>
            <person name="Thrash A."/>
            <person name="Ezzel L."/>
            <person name="Alam S."/>
            <person name="Benzie J."/>
            <person name="Hamilton M."/>
            <person name="Karsi A."/>
            <person name="Lawrence M.L."/>
            <person name="Peterson D.G."/>
        </authorList>
    </citation>
    <scope>NUCLEOTIDE SEQUENCE [LARGE SCALE GENOMIC DNA]</scope>
    <source>
        <strain evidence="7">BAU-BD-2019</strain>
        <tissue evidence="6">Blood</tissue>
    </source>
</reference>
<protein>
    <submittedName>
        <fullName evidence="6">Protein lifeguard 1</fullName>
    </submittedName>
</protein>
<accession>A0ABQ8N0T8</accession>
<feature type="transmembrane region" description="Helical" evidence="5">
    <location>
        <begin position="200"/>
        <end position="222"/>
    </location>
</feature>
<evidence type="ECO:0000256" key="1">
    <source>
        <dbReference type="ARBA" id="ARBA00004141"/>
    </source>
</evidence>
<evidence type="ECO:0000256" key="4">
    <source>
        <dbReference type="ARBA" id="ARBA00023136"/>
    </source>
</evidence>
<dbReference type="Proteomes" id="UP000830375">
    <property type="component" value="Unassembled WGS sequence"/>
</dbReference>